<reference evidence="11" key="1">
    <citation type="submission" date="2025-08" db="UniProtKB">
        <authorList>
            <consortium name="Ensembl"/>
        </authorList>
    </citation>
    <scope>IDENTIFICATION</scope>
</reference>
<dbReference type="GO" id="GO:0005685">
    <property type="term" value="C:U1 snRNP"/>
    <property type="evidence" value="ECO:0007669"/>
    <property type="project" value="TreeGrafter"/>
</dbReference>
<evidence type="ECO:0000256" key="10">
    <source>
        <dbReference type="SAM" id="MobiDB-lite"/>
    </source>
</evidence>
<dbReference type="Pfam" id="PF23241">
    <property type="entry name" value="HAT_PRP39_C"/>
    <property type="match status" value="1"/>
</dbReference>
<comment type="similarity">
    <text evidence="7">Belongs to the PRP39 family.</text>
</comment>
<evidence type="ECO:0000256" key="2">
    <source>
        <dbReference type="ARBA" id="ARBA00004123"/>
    </source>
</evidence>
<proteinExistence type="inferred from homology"/>
<name>S4RTA8_PETMA</name>
<dbReference type="SUPFAM" id="SSF48452">
    <property type="entry name" value="TPR-like"/>
    <property type="match status" value="2"/>
</dbReference>
<keyword evidence="4" id="KW-0677">Repeat</keyword>
<dbReference type="FunFam" id="1.25.40.10:FF:000091">
    <property type="entry name" value="Pre-mRNA-processing factor 39"/>
    <property type="match status" value="1"/>
</dbReference>
<dbReference type="Pfam" id="PF23240">
    <property type="entry name" value="HAT_PRP39_N"/>
    <property type="match status" value="1"/>
</dbReference>
<evidence type="ECO:0000256" key="7">
    <source>
        <dbReference type="ARBA" id="ARBA00038019"/>
    </source>
</evidence>
<dbReference type="GO" id="GO:0071004">
    <property type="term" value="C:U2-type prespliceosome"/>
    <property type="evidence" value="ECO:0007669"/>
    <property type="project" value="TreeGrafter"/>
</dbReference>
<dbReference type="Ensembl" id="ENSPMAT00000008486.1">
    <property type="protein sequence ID" value="ENSPMAP00000008448.1"/>
    <property type="gene ID" value="ENSPMAG00000007667.1"/>
</dbReference>
<dbReference type="GO" id="GO:0030627">
    <property type="term" value="F:pre-mRNA 5'-splice site binding"/>
    <property type="evidence" value="ECO:0007669"/>
    <property type="project" value="TreeGrafter"/>
</dbReference>
<dbReference type="InterPro" id="IPR011990">
    <property type="entry name" value="TPR-like_helical_dom_sf"/>
</dbReference>
<comment type="function">
    <text evidence="1">Involved in pre-mRNA splicing.</text>
</comment>
<keyword evidence="6" id="KW-0539">Nucleus</keyword>
<dbReference type="InterPro" id="IPR059164">
    <property type="entry name" value="HAT_PRP39_C"/>
</dbReference>
<dbReference type="GO" id="GO:0000395">
    <property type="term" value="P:mRNA 5'-splice site recognition"/>
    <property type="evidence" value="ECO:0007669"/>
    <property type="project" value="TreeGrafter"/>
</dbReference>
<dbReference type="GO" id="GO:0000243">
    <property type="term" value="C:commitment complex"/>
    <property type="evidence" value="ECO:0007669"/>
    <property type="project" value="TreeGrafter"/>
</dbReference>
<dbReference type="InterPro" id="IPR003107">
    <property type="entry name" value="HAT"/>
</dbReference>
<feature type="region of interest" description="Disordered" evidence="10">
    <location>
        <begin position="551"/>
        <end position="573"/>
    </location>
</feature>
<evidence type="ECO:0000313" key="11">
    <source>
        <dbReference type="Ensembl" id="ENSPMAP00000008448.1"/>
    </source>
</evidence>
<evidence type="ECO:0000256" key="6">
    <source>
        <dbReference type="ARBA" id="ARBA00023242"/>
    </source>
</evidence>
<evidence type="ECO:0000256" key="8">
    <source>
        <dbReference type="ARBA" id="ARBA00067962"/>
    </source>
</evidence>
<dbReference type="STRING" id="7757.ENSPMAP00000008448"/>
<dbReference type="OMA" id="IISWANL"/>
<protein>
    <recommendedName>
        <fullName evidence="8">Pre-mRNA-processing factor 39</fullName>
    </recommendedName>
    <alternativeName>
        <fullName evidence="9">PRP39 homolog</fullName>
    </alternativeName>
</protein>
<keyword evidence="3" id="KW-0507">mRNA processing</keyword>
<evidence type="ECO:0000256" key="1">
    <source>
        <dbReference type="ARBA" id="ARBA00003777"/>
    </source>
</evidence>
<accession>S4RTA8</accession>
<evidence type="ECO:0000256" key="5">
    <source>
        <dbReference type="ARBA" id="ARBA00023187"/>
    </source>
</evidence>
<organism evidence="11">
    <name type="scientific">Petromyzon marinus</name>
    <name type="common">Sea lamprey</name>
    <dbReference type="NCBI Taxonomy" id="7757"/>
    <lineage>
        <taxon>Eukaryota</taxon>
        <taxon>Metazoa</taxon>
        <taxon>Chordata</taxon>
        <taxon>Craniata</taxon>
        <taxon>Vertebrata</taxon>
        <taxon>Cyclostomata</taxon>
        <taxon>Hyperoartia</taxon>
        <taxon>Petromyzontiformes</taxon>
        <taxon>Petromyzontidae</taxon>
        <taxon>Petromyzon</taxon>
    </lineage>
</organism>
<comment type="subcellular location">
    <subcellularLocation>
        <location evidence="2">Nucleus</location>
    </subcellularLocation>
</comment>
<dbReference type="FunFam" id="1.25.40.10:FF:000063">
    <property type="entry name" value="Pre-mRNA processing factor 39"/>
    <property type="match status" value="1"/>
</dbReference>
<dbReference type="PANTHER" id="PTHR17204">
    <property type="entry name" value="PRE-MRNA PROCESSING PROTEIN PRP39-RELATED"/>
    <property type="match status" value="1"/>
</dbReference>
<dbReference type="GeneTree" id="ENSGT00390000005033"/>
<sequence>LPQVAETQGAAVVNAERNSTVGDSSFYDPEEEIPPFPPEFDKYWKAVEENPQDFTGWTYLLQYIEQENHVWAARKAFDEFFMRYPYCYGYWKKYADLEKRFGNVKQAEEVFRRGLQAIPLSVDLWIHYINFEIELLDPDCPETVSKIRSLFELAVAAAGTDFRSDKLWEMFISWERENIRLREVTAVYDMVLNIPTQLYSHHFDKFKEHVNNHQPKDILSTDEFLKLRAQLVSSRLEAGEQGVGGVEEDDEDVDAETEKLRERIIGTRQDIFFQNEQEVSKRWTFEEGIKRPYFHVKPLERAQLKNWKEYLDFEIDNGTHERVVVLFERCVIACALYEEFWIKYAKYMEEHSLEGVQNVFRRACMIHLPKKHNIHLLWAAFEEQQGNLDEARRVLRSLEESLPGLAMVRLRRVSLERRQGNFSAAETLLREAMEGAKTPEMASFYAIKLTRMLAKVEKTVEKARKVLLDAIEKDSMNTKIYLNLLELEFSGDIAVNEEHIMACFEKVQSSDLSMETKITFSQRKVEFLEDFSMDVKKLLAAYDEHQVLLRQHSTAKKRAPTENGAEEPEEKRFRLEEPVVAPVIAAHLNPAAAAAAAPAPLPMQHPADPNVAQAAYNYSNWYQHYNYQNYPGSYQNYHNPWNYGQYYPPS</sequence>
<evidence type="ECO:0000256" key="3">
    <source>
        <dbReference type="ARBA" id="ARBA00022664"/>
    </source>
</evidence>
<keyword evidence="5" id="KW-0508">mRNA splicing</keyword>
<dbReference type="PANTHER" id="PTHR17204:SF5">
    <property type="entry name" value="PRE-MRNA-PROCESSING FACTOR 39"/>
    <property type="match status" value="1"/>
</dbReference>
<reference evidence="11" key="2">
    <citation type="submission" date="2025-09" db="UniProtKB">
        <authorList>
            <consortium name="Ensembl"/>
        </authorList>
    </citation>
    <scope>IDENTIFICATION</scope>
</reference>
<dbReference type="Gene3D" id="1.25.40.10">
    <property type="entry name" value="Tetratricopeptide repeat domain"/>
    <property type="match status" value="2"/>
</dbReference>
<evidence type="ECO:0000256" key="4">
    <source>
        <dbReference type="ARBA" id="ARBA00022737"/>
    </source>
</evidence>
<dbReference type="SMART" id="SM00386">
    <property type="entry name" value="HAT"/>
    <property type="match status" value="6"/>
</dbReference>
<dbReference type="HOGENOM" id="CLU_007434_2_0_1"/>
<feature type="region of interest" description="Disordered" evidence="10">
    <location>
        <begin position="1"/>
        <end position="28"/>
    </location>
</feature>
<dbReference type="AlphaFoldDB" id="S4RTA8"/>
<evidence type="ECO:0000256" key="9">
    <source>
        <dbReference type="ARBA" id="ARBA00080852"/>
    </source>
</evidence>